<sequence length="290" mass="32049">MRRRDFAALSLALSGGVLRAAPPAAPSAAQAPLVVRYPNINGMGPRGLGYRMLDLALSGCGRAYRIELLPDAANPARVRALLENGEADVIDFGSTPEFEQRYAPIFLPIDRGLNGWRLLVIRRADRAAFENVRSIDELRRFVAGQGLGWPDAEILRHAGLNVRTFPQLDSLFHSLEAGRFDYLPLGMDEAYDLMRRYASAPDTLEVTPGVAIVYPFGRLFFTRKTDTVLHDLIDTGLRKAFISGRAQQLLLADPGYAEAAKRGAAALKLRIDNPDLSPEFRAIPQAYFLR</sequence>
<keyword evidence="3" id="KW-1185">Reference proteome</keyword>
<proteinExistence type="predicted"/>
<name>A0ABU5DDX3_9BURK</name>
<protein>
    <recommendedName>
        <fullName evidence="4">Solute-binding protein family 3/N-terminal domain-containing protein</fullName>
    </recommendedName>
</protein>
<evidence type="ECO:0008006" key="4">
    <source>
        <dbReference type="Google" id="ProtNLM"/>
    </source>
</evidence>
<organism evidence="2 3">
    <name type="scientific">Roseateles agri</name>
    <dbReference type="NCBI Taxonomy" id="3098619"/>
    <lineage>
        <taxon>Bacteria</taxon>
        <taxon>Pseudomonadati</taxon>
        <taxon>Pseudomonadota</taxon>
        <taxon>Betaproteobacteria</taxon>
        <taxon>Burkholderiales</taxon>
        <taxon>Sphaerotilaceae</taxon>
        <taxon>Roseateles</taxon>
    </lineage>
</organism>
<evidence type="ECO:0000313" key="3">
    <source>
        <dbReference type="Proteomes" id="UP001285263"/>
    </source>
</evidence>
<gene>
    <name evidence="2" type="ORF">SNE35_03040</name>
</gene>
<evidence type="ECO:0000256" key="1">
    <source>
        <dbReference type="SAM" id="SignalP"/>
    </source>
</evidence>
<reference evidence="2 3" key="1">
    <citation type="submission" date="2023-11" db="EMBL/GenBank/DDBJ databases">
        <title>Paucibacter sp. nov., isolated from fresh soil in Korea.</title>
        <authorList>
            <person name="Le N.T.T."/>
        </authorList>
    </citation>
    <scope>NUCLEOTIDE SEQUENCE [LARGE SCALE GENOMIC DNA]</scope>
    <source>
        <strain evidence="2 3">R3-3</strain>
    </source>
</reference>
<dbReference type="SUPFAM" id="SSF53850">
    <property type="entry name" value="Periplasmic binding protein-like II"/>
    <property type="match status" value="1"/>
</dbReference>
<feature type="chain" id="PRO_5046354499" description="Solute-binding protein family 3/N-terminal domain-containing protein" evidence="1">
    <location>
        <begin position="21"/>
        <end position="290"/>
    </location>
</feature>
<keyword evidence="1" id="KW-0732">Signal</keyword>
<comment type="caution">
    <text evidence="2">The sequence shown here is derived from an EMBL/GenBank/DDBJ whole genome shotgun (WGS) entry which is preliminary data.</text>
</comment>
<dbReference type="RefSeq" id="WP_320421349.1">
    <property type="nucleotide sequence ID" value="NZ_JAXCLA010000001.1"/>
</dbReference>
<evidence type="ECO:0000313" key="2">
    <source>
        <dbReference type="EMBL" id="MDY0743459.1"/>
    </source>
</evidence>
<dbReference type="Proteomes" id="UP001285263">
    <property type="component" value="Unassembled WGS sequence"/>
</dbReference>
<feature type="signal peptide" evidence="1">
    <location>
        <begin position="1"/>
        <end position="20"/>
    </location>
</feature>
<accession>A0ABU5DDX3</accession>
<dbReference type="EMBL" id="JAXCLA010000001">
    <property type="protein sequence ID" value="MDY0743459.1"/>
    <property type="molecule type" value="Genomic_DNA"/>
</dbReference>